<reference evidence="2 3" key="1">
    <citation type="journal article" date="2018" name="Science">
        <title>The opium poppy genome and morphinan production.</title>
        <authorList>
            <person name="Guo L."/>
            <person name="Winzer T."/>
            <person name="Yang X."/>
            <person name="Li Y."/>
            <person name="Ning Z."/>
            <person name="He Z."/>
            <person name="Teodor R."/>
            <person name="Lu Y."/>
            <person name="Bowser T.A."/>
            <person name="Graham I.A."/>
            <person name="Ye K."/>
        </authorList>
    </citation>
    <scope>NUCLEOTIDE SEQUENCE [LARGE SCALE GENOMIC DNA]</scope>
    <source>
        <strain evidence="3">cv. HN1</strain>
        <tissue evidence="2">Leaves</tissue>
    </source>
</reference>
<name>A0A4Y7JJ13_PAPSO</name>
<evidence type="ECO:0000256" key="1">
    <source>
        <dbReference type="SAM" id="Coils"/>
    </source>
</evidence>
<evidence type="ECO:0000313" key="3">
    <source>
        <dbReference type="Proteomes" id="UP000316621"/>
    </source>
</evidence>
<keyword evidence="3" id="KW-1185">Reference proteome</keyword>
<evidence type="ECO:0000313" key="2">
    <source>
        <dbReference type="EMBL" id="RZC61094.1"/>
    </source>
</evidence>
<dbReference type="STRING" id="3469.A0A4Y7JJ13"/>
<feature type="coiled-coil region" evidence="1">
    <location>
        <begin position="72"/>
        <end position="113"/>
    </location>
</feature>
<evidence type="ECO:0008006" key="4">
    <source>
        <dbReference type="Google" id="ProtNLM"/>
    </source>
</evidence>
<accession>A0A4Y7JJ13</accession>
<keyword evidence="1" id="KW-0175">Coiled coil</keyword>
<organism evidence="2 3">
    <name type="scientific">Papaver somniferum</name>
    <name type="common">Opium poppy</name>
    <dbReference type="NCBI Taxonomy" id="3469"/>
    <lineage>
        <taxon>Eukaryota</taxon>
        <taxon>Viridiplantae</taxon>
        <taxon>Streptophyta</taxon>
        <taxon>Embryophyta</taxon>
        <taxon>Tracheophyta</taxon>
        <taxon>Spermatophyta</taxon>
        <taxon>Magnoliopsida</taxon>
        <taxon>Ranunculales</taxon>
        <taxon>Papaveraceae</taxon>
        <taxon>Papaveroideae</taxon>
        <taxon>Papaver</taxon>
    </lineage>
</organism>
<dbReference type="Gramene" id="RZC61094">
    <property type="protein sequence ID" value="RZC61094"/>
    <property type="gene ID" value="C5167_022862"/>
</dbReference>
<proteinExistence type="predicted"/>
<dbReference type="EMBL" id="CM010719">
    <property type="protein sequence ID" value="RZC61094.1"/>
    <property type="molecule type" value="Genomic_DNA"/>
</dbReference>
<gene>
    <name evidence="2" type="ORF">C5167_022862</name>
</gene>
<protein>
    <recommendedName>
        <fullName evidence="4">CUE domain-containing protein</fullName>
    </recommendedName>
</protein>
<sequence length="114" mass="13126">MEGTESEKVFEKLNLNPQLFVNEVINRIDYTVDGDFEFFQEEALKLVTEDESNELKKNTSGDSLMEDNLLADADLDDQLNSLREKLHAARKESAELQRELHGLKLQNDLSQKKI</sequence>
<dbReference type="AlphaFoldDB" id="A0A4Y7JJ13"/>
<dbReference type="Proteomes" id="UP000316621">
    <property type="component" value="Chromosome 5"/>
</dbReference>